<evidence type="ECO:0000256" key="4">
    <source>
        <dbReference type="ARBA" id="ARBA00023163"/>
    </source>
</evidence>
<evidence type="ECO:0000256" key="1">
    <source>
        <dbReference type="ARBA" id="ARBA00023015"/>
    </source>
</evidence>
<dbReference type="EMBL" id="CP001878">
    <property type="protein sequence ID" value="ADC50545.1"/>
    <property type="molecule type" value="Genomic_DNA"/>
</dbReference>
<keyword evidence="7" id="KW-1185">Reference proteome</keyword>
<feature type="domain" description="HTH merR-type" evidence="5">
    <location>
        <begin position="1"/>
        <end position="69"/>
    </location>
</feature>
<dbReference type="CDD" id="cd01106">
    <property type="entry name" value="HTH_TipAL-Mta"/>
    <property type="match status" value="1"/>
</dbReference>
<dbReference type="Gene3D" id="1.10.1660.10">
    <property type="match status" value="1"/>
</dbReference>
<dbReference type="PROSITE" id="PS50937">
    <property type="entry name" value="HTH_MERR_2"/>
    <property type="match status" value="1"/>
</dbReference>
<dbReference type="SUPFAM" id="SSF46955">
    <property type="entry name" value="Putative DNA-binding domain"/>
    <property type="match status" value="1"/>
</dbReference>
<dbReference type="Proteomes" id="UP000001544">
    <property type="component" value="Chromosome"/>
</dbReference>
<evidence type="ECO:0000256" key="3">
    <source>
        <dbReference type="ARBA" id="ARBA00023159"/>
    </source>
</evidence>
<organism evidence="6 7">
    <name type="scientific">Alkalihalophilus pseudofirmus (strain ATCC BAA-2126 / JCM 17055 / OF4)</name>
    <name type="common">Bacillus pseudofirmus</name>
    <dbReference type="NCBI Taxonomy" id="398511"/>
    <lineage>
        <taxon>Bacteria</taxon>
        <taxon>Bacillati</taxon>
        <taxon>Bacillota</taxon>
        <taxon>Bacilli</taxon>
        <taxon>Bacillales</taxon>
        <taxon>Bacillaceae</taxon>
        <taxon>Alkalihalophilus</taxon>
    </lineage>
</organism>
<evidence type="ECO:0000256" key="2">
    <source>
        <dbReference type="ARBA" id="ARBA00023125"/>
    </source>
</evidence>
<dbReference type="Pfam" id="PF07739">
    <property type="entry name" value="TipAS"/>
    <property type="match status" value="1"/>
</dbReference>
<gene>
    <name evidence="6" type="ordered locus">BpOF4_12470</name>
</gene>
<dbReference type="PANTHER" id="PTHR30204:SF90">
    <property type="entry name" value="HTH-TYPE TRANSCRIPTIONAL ACTIVATOR MTA"/>
    <property type="match status" value="1"/>
</dbReference>
<name>D3FWP7_ALKPO</name>
<dbReference type="AlphaFoldDB" id="D3FWP7"/>
<dbReference type="STRING" id="398511.BpOF4_12470"/>
<dbReference type="InterPro" id="IPR036244">
    <property type="entry name" value="TipA-like_antibiotic-bd"/>
</dbReference>
<evidence type="ECO:0000313" key="6">
    <source>
        <dbReference type="EMBL" id="ADC50545.1"/>
    </source>
</evidence>
<reference evidence="6 7" key="1">
    <citation type="journal article" date="2011" name="Environ. Microbiol.">
        <title>Genome of alkaliphilic Bacillus pseudofirmus OF4 reveals adaptations that support the ability to grow in an external pH range from 7.5 to 11.4.</title>
        <authorList>
            <person name="Janto B."/>
            <person name="Ahmed A."/>
            <person name="Ito M."/>
            <person name="Liu J."/>
            <person name="Hicks D.B."/>
            <person name="Pagni S."/>
            <person name="Fackelmayer O.J."/>
            <person name="Smith T.A."/>
            <person name="Earl J."/>
            <person name="Elbourne L.D."/>
            <person name="Hassan K."/>
            <person name="Paulsen I.T."/>
            <person name="Kolsto A.B."/>
            <person name="Tourasse N.J."/>
            <person name="Ehrlich G.D."/>
            <person name="Boissy R."/>
            <person name="Ivey D.M."/>
            <person name="Li G."/>
            <person name="Xue Y."/>
            <person name="Ma Y."/>
            <person name="Hu F.Z."/>
            <person name="Krulwich T.A."/>
        </authorList>
    </citation>
    <scope>NUCLEOTIDE SEQUENCE [LARGE SCALE GENOMIC DNA]</scope>
    <source>
        <strain evidence="7">ATCC BAA-2126 / JCM 17055 / OF4</strain>
    </source>
</reference>
<dbReference type="InterPro" id="IPR009061">
    <property type="entry name" value="DNA-bd_dom_put_sf"/>
</dbReference>
<proteinExistence type="predicted"/>
<accession>D3FWP7</accession>
<dbReference type="InterPro" id="IPR012925">
    <property type="entry name" value="TipAS_dom"/>
</dbReference>
<dbReference type="Pfam" id="PF13411">
    <property type="entry name" value="MerR_1"/>
    <property type="match status" value="1"/>
</dbReference>
<keyword evidence="1" id="KW-0805">Transcription regulation</keyword>
<dbReference type="HOGENOM" id="CLU_060077_0_3_9"/>
<dbReference type="RefSeq" id="WP_012957909.1">
    <property type="nucleotide sequence ID" value="NC_013791.2"/>
</dbReference>
<dbReference type="GO" id="GO:0003677">
    <property type="term" value="F:DNA binding"/>
    <property type="evidence" value="ECO:0007669"/>
    <property type="project" value="UniProtKB-KW"/>
</dbReference>
<sequence length="240" mass="28112">MKVKDLAELVGISVRTLHHYDEIGLLKPDTISEAGYRYYSERNLDTLQQILFYKELGFSLKQIKEVLEEPGFNQQKALVWQRKMLLEKRDKLNQMILTIDKTIQYKKGDIHMTSEEKFKGFDFSHNPYEKEARERYGDKKVDETAKGMTQERQEEMNNLYRELAAIRHTDPASKEAQEAIKKWFILLNKIGSYSLDAFKGLGQMYILDDRFTKNIDQFGEGLAQFMSEAMGSYADDHQKI</sequence>
<dbReference type="KEGG" id="bpf:BpOF4_12470"/>
<dbReference type="SUPFAM" id="SSF89082">
    <property type="entry name" value="Antibiotic binding domain of TipA-like multidrug resistance regulators"/>
    <property type="match status" value="1"/>
</dbReference>
<keyword evidence="3" id="KW-0010">Activator</keyword>
<evidence type="ECO:0000313" key="7">
    <source>
        <dbReference type="Proteomes" id="UP000001544"/>
    </source>
</evidence>
<dbReference type="Gene3D" id="1.10.490.50">
    <property type="entry name" value="Antibiotic binding domain of TipA-like multidrug resistance regulators"/>
    <property type="match status" value="1"/>
</dbReference>
<dbReference type="InterPro" id="IPR047057">
    <property type="entry name" value="MerR_fam"/>
</dbReference>
<dbReference type="SMART" id="SM00422">
    <property type="entry name" value="HTH_MERR"/>
    <property type="match status" value="1"/>
</dbReference>
<dbReference type="eggNOG" id="COG0789">
    <property type="taxonomic scope" value="Bacteria"/>
</dbReference>
<keyword evidence="2" id="KW-0238">DNA-binding</keyword>
<protein>
    <submittedName>
        <fullName evidence="6">Transcriptional activator tipA</fullName>
    </submittedName>
</protein>
<evidence type="ECO:0000259" key="5">
    <source>
        <dbReference type="PROSITE" id="PS50937"/>
    </source>
</evidence>
<dbReference type="InterPro" id="IPR000551">
    <property type="entry name" value="MerR-type_HTH_dom"/>
</dbReference>
<dbReference type="PANTHER" id="PTHR30204">
    <property type="entry name" value="REDOX-CYCLING DRUG-SENSING TRANSCRIPTIONAL ACTIVATOR SOXR"/>
    <property type="match status" value="1"/>
</dbReference>
<dbReference type="GO" id="GO:0003700">
    <property type="term" value="F:DNA-binding transcription factor activity"/>
    <property type="evidence" value="ECO:0007669"/>
    <property type="project" value="InterPro"/>
</dbReference>
<keyword evidence="4" id="KW-0804">Transcription</keyword>